<dbReference type="InterPro" id="IPR011642">
    <property type="entry name" value="Gate_dom"/>
</dbReference>
<dbReference type="Pfam" id="PF07670">
    <property type="entry name" value="Gate"/>
    <property type="match status" value="1"/>
</dbReference>
<feature type="transmembrane region" description="Helical" evidence="1">
    <location>
        <begin position="55"/>
        <end position="79"/>
    </location>
</feature>
<evidence type="ECO:0000313" key="4">
    <source>
        <dbReference type="Proteomes" id="UP000198619"/>
    </source>
</evidence>
<keyword evidence="1" id="KW-1133">Transmembrane helix</keyword>
<dbReference type="AlphaFoldDB" id="A0A1I0ZN54"/>
<dbReference type="EMBL" id="FOKI01000023">
    <property type="protein sequence ID" value="SFB27065.1"/>
    <property type="molecule type" value="Genomic_DNA"/>
</dbReference>
<feature type="transmembrane region" description="Helical" evidence="1">
    <location>
        <begin position="358"/>
        <end position="380"/>
    </location>
</feature>
<dbReference type="NCBIfam" id="TIGR02871">
    <property type="entry name" value="spore_ylbJ"/>
    <property type="match status" value="1"/>
</dbReference>
<feature type="transmembrane region" description="Helical" evidence="1">
    <location>
        <begin position="291"/>
        <end position="311"/>
    </location>
</feature>
<organism evidence="3 4">
    <name type="scientific">Clostridium frigidicarnis</name>
    <dbReference type="NCBI Taxonomy" id="84698"/>
    <lineage>
        <taxon>Bacteria</taxon>
        <taxon>Bacillati</taxon>
        <taxon>Bacillota</taxon>
        <taxon>Clostridia</taxon>
        <taxon>Eubacteriales</taxon>
        <taxon>Clostridiaceae</taxon>
        <taxon>Clostridium</taxon>
    </lineage>
</organism>
<evidence type="ECO:0000256" key="1">
    <source>
        <dbReference type="SAM" id="Phobius"/>
    </source>
</evidence>
<evidence type="ECO:0000259" key="2">
    <source>
        <dbReference type="Pfam" id="PF07670"/>
    </source>
</evidence>
<dbReference type="RefSeq" id="WP_090042131.1">
    <property type="nucleotide sequence ID" value="NZ_FOKI01000023.1"/>
</dbReference>
<name>A0A1I0ZN54_9CLOT</name>
<evidence type="ECO:0000313" key="3">
    <source>
        <dbReference type="EMBL" id="SFB27065.1"/>
    </source>
</evidence>
<reference evidence="3 4" key="1">
    <citation type="submission" date="2016-10" db="EMBL/GenBank/DDBJ databases">
        <authorList>
            <person name="de Groot N.N."/>
        </authorList>
    </citation>
    <scope>NUCLEOTIDE SEQUENCE [LARGE SCALE GENOMIC DNA]</scope>
    <source>
        <strain evidence="3 4">DSM 12271</strain>
    </source>
</reference>
<feature type="transmembrane region" description="Helical" evidence="1">
    <location>
        <begin position="323"/>
        <end position="346"/>
    </location>
</feature>
<feature type="domain" description="Nucleoside transporter/FeoB GTPase Gate" evidence="2">
    <location>
        <begin position="61"/>
        <end position="147"/>
    </location>
</feature>
<gene>
    <name evidence="3" type="ORF">SAMN04488528_102326</name>
</gene>
<proteinExistence type="predicted"/>
<dbReference type="Proteomes" id="UP000198619">
    <property type="component" value="Unassembled WGS sequence"/>
</dbReference>
<accession>A0A1I0ZN54</accession>
<feature type="transmembrane region" description="Helical" evidence="1">
    <location>
        <begin position="30"/>
        <end position="48"/>
    </location>
</feature>
<dbReference type="OrthoDB" id="1645614at2"/>
<protein>
    <submittedName>
        <fullName evidence="3">Sporulation integral membrane protein YlbJ</fullName>
    </submittedName>
</protein>
<sequence>MNYILLISLIGIFILILLLSKEYRINYVATFLLTIIIIYFIAFPNLIIDSAKNGAILFFNNLFPTLFPFLIVTELLIHYGGVNIYSKLIGPFLCKPLKLPKQCSFTLVVSFLCGYPLGAKYSCHLYEENLIETSTFRRLLNIASNGSPLFIIGSVSTSMLNLPSAGIYLLLSNYISCILMAFILKPTDSKIIQVKDSSFKTDNFGSILKISLDNSLSTALSVGSYIIMFSILISILKNTYMFQCIINFLCNILFFLPNEAVKGLTLGMFEMTNGCYILSSASISLKLKLSMISFLCAFSGLSIICQIHSFVYKFKDISIARYIFRKFIQGILSFLLTYCTLSLVSLDVYTMNSSMCTPYWVAFLPILILIILSIILSKLFNLFHMS</sequence>
<feature type="transmembrane region" description="Helical" evidence="1">
    <location>
        <begin position="165"/>
        <end position="184"/>
    </location>
</feature>
<dbReference type="InterPro" id="IPR014226">
    <property type="entry name" value="Spore_IM_YlbJ"/>
</dbReference>
<keyword evidence="1" id="KW-0812">Transmembrane</keyword>
<dbReference type="STRING" id="84698.SAMN04488528_102326"/>
<keyword evidence="1" id="KW-0472">Membrane</keyword>
<keyword evidence="4" id="KW-1185">Reference proteome</keyword>
<feature type="transmembrane region" description="Helical" evidence="1">
    <location>
        <begin position="216"/>
        <end position="234"/>
    </location>
</feature>